<dbReference type="PANTHER" id="PTHR40459">
    <property type="entry name" value="CONSERVED HYPOTHETICAL ALANINE AND LEUCINE RICH PROTEIN"/>
    <property type="match status" value="1"/>
</dbReference>
<feature type="binding site" evidence="5">
    <location>
        <position position="366"/>
    </location>
    <ligand>
        <name>(R)-pantoate</name>
        <dbReference type="ChEBI" id="CHEBI:15980"/>
    </ligand>
</feature>
<evidence type="ECO:0000256" key="1">
    <source>
        <dbReference type="ARBA" id="ARBA00004990"/>
    </source>
</evidence>
<organism evidence="8 9">
    <name type="scientific">Serinibacter salmoneus</name>
    <dbReference type="NCBI Taxonomy" id="556530"/>
    <lineage>
        <taxon>Bacteria</taxon>
        <taxon>Bacillati</taxon>
        <taxon>Actinomycetota</taxon>
        <taxon>Actinomycetes</taxon>
        <taxon>Micrococcales</taxon>
        <taxon>Beutenbergiaceae</taxon>
        <taxon>Serinibacter</taxon>
    </lineage>
</organism>
<accession>A0A2A9D1N9</accession>
<dbReference type="Gene3D" id="3.40.50.620">
    <property type="entry name" value="HUPs"/>
    <property type="match status" value="1"/>
</dbReference>
<dbReference type="InterPro" id="IPR018931">
    <property type="entry name" value="DUF2520"/>
</dbReference>
<dbReference type="InterPro" id="IPR037108">
    <property type="entry name" value="TM1727-like_C_sf"/>
</dbReference>
<dbReference type="RefSeq" id="WP_143556949.1">
    <property type="nucleotide sequence ID" value="NZ_PDJD01000001.1"/>
</dbReference>
<keyword evidence="3 5" id="KW-0566">Pantothenate biosynthesis</keyword>
<dbReference type="EMBL" id="PDJD01000001">
    <property type="protein sequence ID" value="PFG20607.1"/>
    <property type="molecule type" value="Genomic_DNA"/>
</dbReference>
<evidence type="ECO:0000256" key="5">
    <source>
        <dbReference type="HAMAP-Rule" id="MF_00158"/>
    </source>
</evidence>
<dbReference type="InterPro" id="IPR003721">
    <property type="entry name" value="Pantoate_ligase"/>
</dbReference>
<evidence type="ECO:0000256" key="3">
    <source>
        <dbReference type="ARBA" id="ARBA00022655"/>
    </source>
</evidence>
<dbReference type="GO" id="GO:0005524">
    <property type="term" value="F:ATP binding"/>
    <property type="evidence" value="ECO:0007669"/>
    <property type="project" value="UniProtKB-KW"/>
</dbReference>
<feature type="domain" description="DUF2520" evidence="7">
    <location>
        <begin position="142"/>
        <end position="268"/>
    </location>
</feature>
<dbReference type="InterPro" id="IPR014729">
    <property type="entry name" value="Rossmann-like_a/b/a_fold"/>
</dbReference>
<evidence type="ECO:0000259" key="7">
    <source>
        <dbReference type="Pfam" id="PF10728"/>
    </source>
</evidence>
<protein>
    <recommendedName>
        <fullName evidence="5">Pantothenate synthetase</fullName>
        <shortName evidence="5">PS</shortName>
        <ecNumber evidence="5">6.3.2.1</ecNumber>
    </recommendedName>
    <alternativeName>
        <fullName evidence="5">Pantoate--beta-alanine ligase</fullName>
    </alternativeName>
    <alternativeName>
        <fullName evidence="5">Pantoate-activating enzyme</fullName>
    </alternativeName>
</protein>
<dbReference type="SUPFAM" id="SSF51735">
    <property type="entry name" value="NAD(P)-binding Rossmann-fold domains"/>
    <property type="match status" value="1"/>
</dbReference>
<dbReference type="InterPro" id="IPR036291">
    <property type="entry name" value="NAD(P)-bd_dom_sf"/>
</dbReference>
<evidence type="ECO:0000259" key="6">
    <source>
        <dbReference type="Pfam" id="PF10727"/>
    </source>
</evidence>
<evidence type="ECO:0000313" key="8">
    <source>
        <dbReference type="EMBL" id="PFG20607.1"/>
    </source>
</evidence>
<gene>
    <name evidence="5" type="primary">panC</name>
    <name evidence="8" type="ORF">ATL40_2214</name>
</gene>
<sequence>MTPASSRLRVGVVGAGRVGAVLASALRAVGHEVVAVSGGSPATRERLDALLPSVPVRDPLEVAREADLTLVCVPDDAIAPMVRWLADQGGFRPGSIVLHTSGRHGLEVLAPAAAAGAITLAIHPAMTFTGTSIDLQRLVEAPFAVTAAAPVLPIGQALVVELGGDPIVLPDSVRPVYHAALAHASNHLVTLLVQAEDVLQRAGVEDAGRLLTPLVHAAAGGALRTGGAALTGPISRGDLETVSQHLRALSHAEDSLRVAASYRTLAHATTDLAVRERRISAQTAAQAHRILRAAPAAAAGETPGGGEGPEVVTTIADVRGRRRSMAGEVAVVMTMGALHEGHLDLVRAARTAADHVIVTIFVNPTQFGSEADLAAYPRTLAADVAALASLGEASPDLVFAPSGEQMYPTPGVVTVSAGEMGERLEGASRPGHFDGVLTVVTKLLGITQPDVAVFGEKDAQQLALVRRLVADLDLPTWILSVPVARDRDGLALSSRNVRLSDRGRAQALALSRSVALAQRYARAGASAAEVQAAARDEVTGAPGITLDYALLVDPTTFLPLVPDGHDARIPAPAEAHDAQQGSESISQDAVYVVAAVVEGVRLLDTGALRIEPGRALGSMPG</sequence>
<dbReference type="Pfam" id="PF10728">
    <property type="entry name" value="DUF2520"/>
    <property type="match status" value="1"/>
</dbReference>
<feature type="binding site" evidence="5">
    <location>
        <position position="461"/>
    </location>
    <ligand>
        <name>(R)-pantoate</name>
        <dbReference type="ChEBI" id="CHEBI:15980"/>
    </ligand>
</feature>
<name>A0A2A9D1N9_9MICO</name>
<evidence type="ECO:0000313" key="9">
    <source>
        <dbReference type="Proteomes" id="UP000224915"/>
    </source>
</evidence>
<keyword evidence="5" id="KW-0547">Nucleotide-binding</keyword>
<reference evidence="8 9" key="1">
    <citation type="submission" date="2017-10" db="EMBL/GenBank/DDBJ databases">
        <title>Sequencing the genomes of 1000 actinobacteria strains.</title>
        <authorList>
            <person name="Klenk H.-P."/>
        </authorList>
    </citation>
    <scope>NUCLEOTIDE SEQUENCE [LARGE SCALE GENOMIC DNA]</scope>
    <source>
        <strain evidence="8 9">DSM 21801</strain>
    </source>
</reference>
<dbReference type="PANTHER" id="PTHR40459:SF1">
    <property type="entry name" value="CONSERVED HYPOTHETICAL ALANINE AND LEUCINE RICH PROTEIN"/>
    <property type="match status" value="1"/>
</dbReference>
<comment type="subcellular location">
    <subcellularLocation>
        <location evidence="5">Cytoplasm</location>
    </subcellularLocation>
</comment>
<dbReference type="Gene3D" id="1.10.1040.20">
    <property type="entry name" value="ProC-like, C-terminal domain"/>
    <property type="match status" value="1"/>
</dbReference>
<feature type="binding site" evidence="5">
    <location>
        <begin position="492"/>
        <end position="495"/>
    </location>
    <ligand>
        <name>ATP</name>
        <dbReference type="ChEBI" id="CHEBI:30616"/>
    </ligand>
</feature>
<dbReference type="Pfam" id="PF02569">
    <property type="entry name" value="Pantoate_ligase"/>
    <property type="match status" value="1"/>
</dbReference>
<feature type="active site" description="Proton donor" evidence="5">
    <location>
        <position position="342"/>
    </location>
</feature>
<dbReference type="UniPathway" id="UPA00028">
    <property type="reaction ID" value="UER00005"/>
</dbReference>
<dbReference type="Proteomes" id="UP000224915">
    <property type="component" value="Unassembled WGS sequence"/>
</dbReference>
<dbReference type="NCBIfam" id="TIGR00125">
    <property type="entry name" value="cyt_tran_rel"/>
    <property type="match status" value="1"/>
</dbReference>
<keyword evidence="5 8" id="KW-0436">Ligase</keyword>
<comment type="similarity">
    <text evidence="2 5">Belongs to the pantothenate synthetase family.</text>
</comment>
<comment type="function">
    <text evidence="5">Catalyzes the condensation of pantoate with beta-alanine in an ATP-dependent reaction via a pantoyl-adenylate intermediate.</text>
</comment>
<feature type="domain" description="Putative oxidoreductase/dehydrogenase Rossmann-like" evidence="6">
    <location>
        <begin position="6"/>
        <end position="124"/>
    </location>
</feature>
<comment type="caution">
    <text evidence="8">The sequence shown here is derived from an EMBL/GenBank/DDBJ whole genome shotgun (WGS) entry which is preliminary data.</text>
</comment>
<dbReference type="GO" id="GO:0005737">
    <property type="term" value="C:cytoplasm"/>
    <property type="evidence" value="ECO:0007669"/>
    <property type="project" value="UniProtKB-SubCell"/>
</dbReference>
<evidence type="ECO:0000256" key="4">
    <source>
        <dbReference type="ARBA" id="ARBA00048258"/>
    </source>
</evidence>
<feature type="binding site" evidence="5">
    <location>
        <begin position="335"/>
        <end position="342"/>
    </location>
    <ligand>
        <name>ATP</name>
        <dbReference type="ChEBI" id="CHEBI:30616"/>
    </ligand>
</feature>
<dbReference type="NCBIfam" id="TIGR00018">
    <property type="entry name" value="panC"/>
    <property type="match status" value="1"/>
</dbReference>
<comment type="catalytic activity">
    <reaction evidence="4 5">
        <text>(R)-pantoate + beta-alanine + ATP = (R)-pantothenate + AMP + diphosphate + H(+)</text>
        <dbReference type="Rhea" id="RHEA:10912"/>
        <dbReference type="ChEBI" id="CHEBI:15378"/>
        <dbReference type="ChEBI" id="CHEBI:15980"/>
        <dbReference type="ChEBI" id="CHEBI:29032"/>
        <dbReference type="ChEBI" id="CHEBI:30616"/>
        <dbReference type="ChEBI" id="CHEBI:33019"/>
        <dbReference type="ChEBI" id="CHEBI:57966"/>
        <dbReference type="ChEBI" id="CHEBI:456215"/>
        <dbReference type="EC" id="6.3.2.1"/>
    </reaction>
</comment>
<dbReference type="HAMAP" id="MF_00158">
    <property type="entry name" value="PanC"/>
    <property type="match status" value="1"/>
</dbReference>
<dbReference type="Gene3D" id="3.30.1300.10">
    <property type="entry name" value="Pantoate-beta-alanine ligase, C-terminal domain"/>
    <property type="match status" value="1"/>
</dbReference>
<keyword evidence="5" id="KW-0963">Cytoplasm</keyword>
<dbReference type="InterPro" id="IPR004821">
    <property type="entry name" value="Cyt_trans-like"/>
</dbReference>
<dbReference type="Gene3D" id="3.40.50.720">
    <property type="entry name" value="NAD(P)-binding Rossmann-like Domain"/>
    <property type="match status" value="1"/>
</dbReference>
<keyword evidence="5" id="KW-0067">ATP-binding</keyword>
<dbReference type="OrthoDB" id="9773087at2"/>
<dbReference type="GO" id="GO:0015940">
    <property type="term" value="P:pantothenate biosynthetic process"/>
    <property type="evidence" value="ECO:0007669"/>
    <property type="project" value="UniProtKB-UniRule"/>
</dbReference>
<dbReference type="EC" id="6.3.2.1" evidence="5"/>
<dbReference type="Pfam" id="PF10727">
    <property type="entry name" value="Rossmann-like"/>
    <property type="match status" value="1"/>
</dbReference>
<feature type="binding site" evidence="5">
    <location>
        <position position="366"/>
    </location>
    <ligand>
        <name>beta-alanine</name>
        <dbReference type="ChEBI" id="CHEBI:57966"/>
    </ligand>
</feature>
<comment type="pathway">
    <text evidence="1 5">Cofactor biosynthesis; (R)-pantothenate biosynthesis; (R)-pantothenate from (R)-pantoate and beta-alanine: step 1/1.</text>
</comment>
<evidence type="ECO:0000256" key="2">
    <source>
        <dbReference type="ARBA" id="ARBA00009256"/>
    </source>
</evidence>
<proteinExistence type="inferred from homology"/>
<dbReference type="AlphaFoldDB" id="A0A2A9D1N9"/>
<dbReference type="InterPro" id="IPR042176">
    <property type="entry name" value="Pantoate_ligase_C"/>
</dbReference>
<dbReference type="SUPFAM" id="SSF52374">
    <property type="entry name" value="Nucleotidylyl transferase"/>
    <property type="match status" value="1"/>
</dbReference>
<feature type="binding site" evidence="5">
    <location>
        <begin position="455"/>
        <end position="458"/>
    </location>
    <ligand>
        <name>ATP</name>
        <dbReference type="ChEBI" id="CHEBI:30616"/>
    </ligand>
</feature>
<keyword evidence="9" id="KW-1185">Reference proteome</keyword>
<comment type="subunit">
    <text evidence="5">Homodimer.</text>
</comment>
<dbReference type="GO" id="GO:0004592">
    <property type="term" value="F:pantoate-beta-alanine ligase activity"/>
    <property type="evidence" value="ECO:0007669"/>
    <property type="project" value="UniProtKB-UniRule"/>
</dbReference>
<dbReference type="InterPro" id="IPR019665">
    <property type="entry name" value="OxRdtase/DH_put_Rossmann_dom"/>
</dbReference>
<dbReference type="InterPro" id="IPR008927">
    <property type="entry name" value="6-PGluconate_DH-like_C_sf"/>
</dbReference>
<comment type="miscellaneous">
    <text evidence="5">The reaction proceeds by a bi uni uni bi ping pong mechanism.</text>
</comment>
<dbReference type="SUPFAM" id="SSF48179">
    <property type="entry name" value="6-phosphogluconate dehydrogenase C-terminal domain-like"/>
    <property type="match status" value="1"/>
</dbReference>
<feature type="binding site" evidence="5">
    <location>
        <position position="484"/>
    </location>
    <ligand>
        <name>ATP</name>
        <dbReference type="ChEBI" id="CHEBI:30616"/>
    </ligand>
</feature>